<dbReference type="EMBL" id="HE965806">
    <property type="protein sequence ID" value="CCJ53979.1"/>
    <property type="molecule type" value="Genomic_DNA"/>
</dbReference>
<dbReference type="RefSeq" id="WP_015064298.1">
    <property type="nucleotide sequence ID" value="NC_019382.1"/>
</dbReference>
<proteinExistence type="predicted"/>
<evidence type="ECO:0000313" key="1">
    <source>
        <dbReference type="EMBL" id="CCJ53979.1"/>
    </source>
</evidence>
<sequence>MKARFALLALGLTLAGCANVKDIRDREPAFYGSPQRSAQEYAACVSAAWKGLGVPVEQREIRNGYELVSRGSLGVDAVLTTTTWQGKTDASLSTRLPQSGQQLVDAANLCL</sequence>
<dbReference type="KEGG" id="bbh:BN112_2062"/>
<reference evidence="1 2" key="1">
    <citation type="journal article" date="2012" name="BMC Genomics">
        <title>Comparative genomics of the classical Bordetella subspecies: the evolution and exchange of virulence-associated diversity amongst closely related pathogens.</title>
        <authorList>
            <person name="Park J."/>
            <person name="Zhang Y."/>
            <person name="Buboltz A.M."/>
            <person name="Zhang X."/>
            <person name="Schuster S.C."/>
            <person name="Ahuja U."/>
            <person name="Liu M."/>
            <person name="Miller J.F."/>
            <person name="Sebaihia M."/>
            <person name="Bentley S.D."/>
            <person name="Parkhill J."/>
            <person name="Harvill E.T."/>
        </authorList>
    </citation>
    <scope>NUCLEOTIDE SEQUENCE [LARGE SCALE GENOMIC DNA]</scope>
    <source>
        <strain evidence="1 2">253</strain>
    </source>
</reference>
<dbReference type="Proteomes" id="UP000007564">
    <property type="component" value="Chromosome"/>
</dbReference>
<organism evidence="1 2">
    <name type="scientific">Bordetella bronchiseptica 253</name>
    <dbReference type="NCBI Taxonomy" id="568707"/>
    <lineage>
        <taxon>Bacteria</taxon>
        <taxon>Pseudomonadati</taxon>
        <taxon>Pseudomonadota</taxon>
        <taxon>Betaproteobacteria</taxon>
        <taxon>Burkholderiales</taxon>
        <taxon>Alcaligenaceae</taxon>
        <taxon>Bordetella</taxon>
    </lineage>
</organism>
<dbReference type="PROSITE" id="PS51257">
    <property type="entry name" value="PROKAR_LIPOPROTEIN"/>
    <property type="match status" value="1"/>
</dbReference>
<dbReference type="OrthoDB" id="8636595at2"/>
<gene>
    <name evidence="1" type="ORF">BN112_2062</name>
</gene>
<dbReference type="AlphaFoldDB" id="A0A0C6P2H5"/>
<protein>
    <submittedName>
        <fullName evidence="1">Putative exported protein</fullName>
    </submittedName>
</protein>
<dbReference type="HOGENOM" id="CLU_2153447_0_0_4"/>
<evidence type="ECO:0000313" key="2">
    <source>
        <dbReference type="Proteomes" id="UP000007564"/>
    </source>
</evidence>
<name>A0A0C6P2H5_BORBO</name>
<accession>A0A0C6P2H5</accession>